<dbReference type="InterPro" id="IPR051681">
    <property type="entry name" value="Ser/Thr_Kinases-Pseudokinases"/>
</dbReference>
<dbReference type="AlphaFoldDB" id="A0A833WED5"/>
<dbReference type="GO" id="GO:0005524">
    <property type="term" value="F:ATP binding"/>
    <property type="evidence" value="ECO:0007669"/>
    <property type="project" value="InterPro"/>
</dbReference>
<name>A0A833WED5_PHYIN</name>
<feature type="transmembrane region" description="Helical" evidence="2">
    <location>
        <begin position="333"/>
        <end position="354"/>
    </location>
</feature>
<reference evidence="4" key="1">
    <citation type="submission" date="2020-04" db="EMBL/GenBank/DDBJ databases">
        <title>Hybrid Assembly of Korean Phytophthora infestans isolates.</title>
        <authorList>
            <person name="Prokchorchik M."/>
            <person name="Lee Y."/>
            <person name="Seo J."/>
            <person name="Cho J.-H."/>
            <person name="Park Y.-E."/>
            <person name="Jang D.-C."/>
            <person name="Im J.-S."/>
            <person name="Choi J.-G."/>
            <person name="Park H.-J."/>
            <person name="Lee G.-B."/>
            <person name="Lee Y.-G."/>
            <person name="Hong S.-Y."/>
            <person name="Cho K."/>
            <person name="Sohn K.H."/>
        </authorList>
    </citation>
    <scope>NUCLEOTIDE SEQUENCE</scope>
    <source>
        <strain evidence="4">KR_1_A1</strain>
    </source>
</reference>
<keyword evidence="2" id="KW-0812">Transmembrane</keyword>
<dbReference type="SUPFAM" id="SSF56112">
    <property type="entry name" value="Protein kinase-like (PK-like)"/>
    <property type="match status" value="1"/>
</dbReference>
<organism evidence="4 5">
    <name type="scientific">Phytophthora infestans</name>
    <name type="common">Potato late blight agent</name>
    <name type="synonym">Botrytis infestans</name>
    <dbReference type="NCBI Taxonomy" id="4787"/>
    <lineage>
        <taxon>Eukaryota</taxon>
        <taxon>Sar</taxon>
        <taxon>Stramenopiles</taxon>
        <taxon>Oomycota</taxon>
        <taxon>Peronosporomycetes</taxon>
        <taxon>Peronosporales</taxon>
        <taxon>Peronosporaceae</taxon>
        <taxon>Phytophthora</taxon>
    </lineage>
</organism>
<dbReference type="Gene3D" id="3.30.200.20">
    <property type="entry name" value="Phosphorylase Kinase, domain 1"/>
    <property type="match status" value="1"/>
</dbReference>
<feature type="compositionally biased region" description="Polar residues" evidence="1">
    <location>
        <begin position="378"/>
        <end position="387"/>
    </location>
</feature>
<dbReference type="SMART" id="SM00220">
    <property type="entry name" value="S_TKc"/>
    <property type="match status" value="1"/>
</dbReference>
<dbReference type="Proteomes" id="UP000602510">
    <property type="component" value="Unassembled WGS sequence"/>
</dbReference>
<dbReference type="PROSITE" id="PS00108">
    <property type="entry name" value="PROTEIN_KINASE_ST"/>
    <property type="match status" value="1"/>
</dbReference>
<keyword evidence="2" id="KW-1133">Transmembrane helix</keyword>
<dbReference type="Pfam" id="PF07714">
    <property type="entry name" value="PK_Tyr_Ser-Thr"/>
    <property type="match status" value="1"/>
</dbReference>
<keyword evidence="2" id="KW-0472">Membrane</keyword>
<protein>
    <submittedName>
        <fullName evidence="4">Protein tyrosine kinase</fullName>
    </submittedName>
</protein>
<feature type="region of interest" description="Disordered" evidence="1">
    <location>
        <begin position="366"/>
        <end position="387"/>
    </location>
</feature>
<accession>A0A833WED5</accession>
<dbReference type="GO" id="GO:0004674">
    <property type="term" value="F:protein serine/threonine kinase activity"/>
    <property type="evidence" value="ECO:0007669"/>
    <property type="project" value="TreeGrafter"/>
</dbReference>
<sequence length="746" mass="83574">MLISAWLLTVETPDQQVPMPSALSLLTYVAVTTVFFTYQATATASTDFVDVYYQIYKNQASQFKTTTVKYEISQDIPDEVTEKLQPFGVNFSTLPDLLQRALIWDSGFAFGDKGSLAKVYTLCTSNNSSATMEDLALTQRQVANTSCGIKKCLTDDSTAIYSSFSSDCGPSQLNNIAQCACSSVKTTANTIPVWATGEISLNGSVIPETIIRRHTWNNYTAGRSALLFAIHTSSVQIEDANPDLCDSKDQSYSLTIPCIEYRASDDRWCRPKSSTLVLKWLKEYVTALQASHSAEYEAMDSVISADTDFNNDDNKNTTSLQLDARSSHWRNTIPVIIVGAAAMIVTGIAVFLYLRQRSEIQLRSKPTKYEQYPKQPRFQKTPNNQLNGREDIFGNPHILRDCIEILTSSPLSLSQTGTAESHASNSPKPDCSKDADVLNTLINDPQLKHAQIPFDRLQFHHLIARGAHEVWLCVLRDRCVAVKRLPKDERKNLDEIRAFIETIRLSAFLQHSSILSFIGVAWSSLQDLCLVTEYLELGDLQDYLRQSNPNRDQRDIYEDFMSFSLSWKSEKMQLLLDITRGLIYLHRKRIIHGDLKTRNVLLSADLDAKLTGFGVVGYRRENQLDKSHTSRPNTPFWTAPEVLAGGTPSRKADIYSLGILITELDTHRSPYATALTARGRRMPPRQVLQHIMSGHFKPCLSPTCPNEIVDLVELCLQPDPDARPSASDVVQAIRSIPGFNLDEFSL</sequence>
<gene>
    <name evidence="4" type="ORF">GN244_ATG08998</name>
</gene>
<evidence type="ECO:0000313" key="4">
    <source>
        <dbReference type="EMBL" id="KAF4039007.1"/>
    </source>
</evidence>
<dbReference type="InterPro" id="IPR000719">
    <property type="entry name" value="Prot_kinase_dom"/>
</dbReference>
<evidence type="ECO:0000313" key="5">
    <source>
        <dbReference type="Proteomes" id="UP000602510"/>
    </source>
</evidence>
<comment type="caution">
    <text evidence="4">The sequence shown here is derived from an EMBL/GenBank/DDBJ whole genome shotgun (WGS) entry which is preliminary data.</text>
</comment>
<dbReference type="Gene3D" id="1.10.510.10">
    <property type="entry name" value="Transferase(Phosphotransferase) domain 1"/>
    <property type="match status" value="1"/>
</dbReference>
<dbReference type="InterPro" id="IPR011009">
    <property type="entry name" value="Kinase-like_dom_sf"/>
</dbReference>
<keyword evidence="4" id="KW-0808">Transferase</keyword>
<proteinExistence type="predicted"/>
<dbReference type="PANTHER" id="PTHR44329">
    <property type="entry name" value="SERINE/THREONINE-PROTEIN KINASE TNNI3K-RELATED"/>
    <property type="match status" value="1"/>
</dbReference>
<evidence type="ECO:0000259" key="3">
    <source>
        <dbReference type="PROSITE" id="PS50011"/>
    </source>
</evidence>
<keyword evidence="5" id="KW-1185">Reference proteome</keyword>
<evidence type="ECO:0000256" key="2">
    <source>
        <dbReference type="SAM" id="Phobius"/>
    </source>
</evidence>
<dbReference type="InterPro" id="IPR008271">
    <property type="entry name" value="Ser/Thr_kinase_AS"/>
</dbReference>
<feature type="domain" description="Protein kinase" evidence="3">
    <location>
        <begin position="457"/>
        <end position="739"/>
    </location>
</feature>
<dbReference type="PRINTS" id="PR00109">
    <property type="entry name" value="TYRKINASE"/>
</dbReference>
<keyword evidence="4" id="KW-0418">Kinase</keyword>
<dbReference type="InterPro" id="IPR001245">
    <property type="entry name" value="Ser-Thr/Tyr_kinase_cat_dom"/>
</dbReference>
<dbReference type="PROSITE" id="PS50011">
    <property type="entry name" value="PROTEIN_KINASE_DOM"/>
    <property type="match status" value="1"/>
</dbReference>
<evidence type="ECO:0000256" key="1">
    <source>
        <dbReference type="SAM" id="MobiDB-lite"/>
    </source>
</evidence>
<dbReference type="EMBL" id="WSZM01000184">
    <property type="protein sequence ID" value="KAF4039007.1"/>
    <property type="molecule type" value="Genomic_DNA"/>
</dbReference>
<dbReference type="PANTHER" id="PTHR44329:SF214">
    <property type="entry name" value="PROTEIN KINASE DOMAIN-CONTAINING PROTEIN"/>
    <property type="match status" value="1"/>
</dbReference>